<evidence type="ECO:0000313" key="3">
    <source>
        <dbReference type="EMBL" id="KAK4082000.1"/>
    </source>
</evidence>
<sequence>MYDLHGLRCVCSVAPRPQLLTSAPTLLRFPRRAQRERDHSISAKSSVAEAVPLPSSRANSLNSPSSSSGKSQGIPSTRPAEAGLSNNKSAYDTAGITPRDGSQDAAGTGNRRGRGTKRLGFGGGDAVPDDYKAALRLIRFLLTLPAYIGMNRLVTRFPLPLRHQQPFSALRVIDRLPLHGGRTFSSQQVKMADRVHRITMFKAPKPEDQQKLIAEYKVVNAKAQRNGAPYILSLTAGVAEADPRSNGFTVVAKTEFANLDDMKYYDNECKAHQDLKAAAKGLTIEGIQTVYFTPQVVAEKQ</sequence>
<dbReference type="EMBL" id="JAWRVI010000068">
    <property type="protein sequence ID" value="KAK4082000.1"/>
    <property type="molecule type" value="Genomic_DNA"/>
</dbReference>
<evidence type="ECO:0000259" key="2">
    <source>
        <dbReference type="PROSITE" id="PS51502"/>
    </source>
</evidence>
<reference evidence="3 4" key="1">
    <citation type="journal article" date="2024" name="Microbiol. Resour. Announc.">
        <title>Genome annotations for the ascomycete fungi Trichoderma harzianum, Trichoderma aggressivum, and Purpureocillium lilacinum.</title>
        <authorList>
            <person name="Beijen E.P.W."/>
            <person name="Ohm R.A."/>
        </authorList>
    </citation>
    <scope>NUCLEOTIDE SEQUENCE [LARGE SCALE GENOMIC DNA]</scope>
    <source>
        <strain evidence="3 4">CBS 150709</strain>
    </source>
</reference>
<feature type="compositionally biased region" description="Low complexity" evidence="1">
    <location>
        <begin position="52"/>
        <end position="76"/>
    </location>
</feature>
<comment type="caution">
    <text evidence="3">The sequence shown here is derived from an EMBL/GenBank/DDBJ whole genome shotgun (WGS) entry which is preliminary data.</text>
</comment>
<name>A0ABR0BJY9_PURLI</name>
<dbReference type="Proteomes" id="UP001287286">
    <property type="component" value="Unassembled WGS sequence"/>
</dbReference>
<accession>A0ABR0BJY9</accession>
<dbReference type="Gene3D" id="3.30.70.100">
    <property type="match status" value="1"/>
</dbReference>
<dbReference type="Pfam" id="PF07876">
    <property type="entry name" value="Dabb"/>
    <property type="match status" value="1"/>
</dbReference>
<evidence type="ECO:0000313" key="4">
    <source>
        <dbReference type="Proteomes" id="UP001287286"/>
    </source>
</evidence>
<gene>
    <name evidence="3" type="ORF">Purlil1_11409</name>
</gene>
<dbReference type="SMART" id="SM00886">
    <property type="entry name" value="Dabb"/>
    <property type="match status" value="1"/>
</dbReference>
<proteinExistence type="predicted"/>
<keyword evidence="4" id="KW-1185">Reference proteome</keyword>
<dbReference type="SUPFAM" id="SSF54909">
    <property type="entry name" value="Dimeric alpha+beta barrel"/>
    <property type="match status" value="1"/>
</dbReference>
<dbReference type="InterPro" id="IPR011008">
    <property type="entry name" value="Dimeric_a/b-barrel"/>
</dbReference>
<feature type="domain" description="Stress-response A/B barrel" evidence="2">
    <location>
        <begin position="195"/>
        <end position="292"/>
    </location>
</feature>
<organism evidence="3 4">
    <name type="scientific">Purpureocillium lilacinum</name>
    <name type="common">Paecilomyces lilacinus</name>
    <dbReference type="NCBI Taxonomy" id="33203"/>
    <lineage>
        <taxon>Eukaryota</taxon>
        <taxon>Fungi</taxon>
        <taxon>Dikarya</taxon>
        <taxon>Ascomycota</taxon>
        <taxon>Pezizomycotina</taxon>
        <taxon>Sordariomycetes</taxon>
        <taxon>Hypocreomycetidae</taxon>
        <taxon>Hypocreales</taxon>
        <taxon>Ophiocordycipitaceae</taxon>
        <taxon>Purpureocillium</taxon>
    </lineage>
</organism>
<feature type="region of interest" description="Disordered" evidence="1">
    <location>
        <begin position="31"/>
        <end position="123"/>
    </location>
</feature>
<dbReference type="InterPro" id="IPR013097">
    <property type="entry name" value="Dabb"/>
</dbReference>
<evidence type="ECO:0000256" key="1">
    <source>
        <dbReference type="SAM" id="MobiDB-lite"/>
    </source>
</evidence>
<dbReference type="PROSITE" id="PS51502">
    <property type="entry name" value="S_R_A_B_BARREL"/>
    <property type="match status" value="1"/>
</dbReference>
<protein>
    <recommendedName>
        <fullName evidence="2">Stress-response A/B barrel domain-containing protein</fullName>
    </recommendedName>
</protein>